<gene>
    <name evidence="3" type="ORF">HU772_021525</name>
</gene>
<reference evidence="3 4" key="2">
    <citation type="journal article" date="2021" name="Microorganisms">
        <title>The Ever-Expanding Pseudomonas Genus: Description of 43 New Species and Partition of the Pseudomonas putida Group.</title>
        <authorList>
            <person name="Girard L."/>
            <person name="Lood C."/>
            <person name="Hofte M."/>
            <person name="Vandamme P."/>
            <person name="Rokni-Zadeh H."/>
            <person name="van Noort V."/>
            <person name="Lavigne R."/>
            <person name="De Mot R."/>
        </authorList>
    </citation>
    <scope>NUCLEOTIDE SEQUENCE [LARGE SCALE GENOMIC DNA]</scope>
    <source>
        <strain evidence="3 4">RW9S1A</strain>
    </source>
</reference>
<dbReference type="Proteomes" id="UP000633418">
    <property type="component" value="Chromosome"/>
</dbReference>
<feature type="transmembrane region" description="Helical" evidence="1">
    <location>
        <begin position="73"/>
        <end position="97"/>
    </location>
</feature>
<dbReference type="EMBL" id="CP077095">
    <property type="protein sequence ID" value="QXI37879.1"/>
    <property type="molecule type" value="Genomic_DNA"/>
</dbReference>
<organism evidence="3 4">
    <name type="scientific">Pseudomonas xantholysinigenes</name>
    <dbReference type="NCBI Taxonomy" id="2745490"/>
    <lineage>
        <taxon>Bacteria</taxon>
        <taxon>Pseudomonadati</taxon>
        <taxon>Pseudomonadota</taxon>
        <taxon>Gammaproteobacteria</taxon>
        <taxon>Pseudomonadales</taxon>
        <taxon>Pseudomonadaceae</taxon>
        <taxon>Pseudomonas</taxon>
    </lineage>
</organism>
<name>A0A9E6PV06_9PSED</name>
<dbReference type="InterPro" id="IPR005804">
    <property type="entry name" value="FA_desaturase_dom"/>
</dbReference>
<feature type="transmembrane region" description="Helical" evidence="1">
    <location>
        <begin position="46"/>
        <end position="67"/>
    </location>
</feature>
<keyword evidence="4" id="KW-1185">Reference proteome</keyword>
<dbReference type="Pfam" id="PF00487">
    <property type="entry name" value="FA_desaturase"/>
    <property type="match status" value="1"/>
</dbReference>
<reference evidence="3 4" key="1">
    <citation type="journal article" date="2020" name="Microorganisms">
        <title>Reliable Identification of Environmental Pseudomonas Isolates Using the rpoD Gene.</title>
        <authorList>
            <consortium name="The Broad Institute Genome Sequencing Platform"/>
            <person name="Girard L."/>
            <person name="Lood C."/>
            <person name="Rokni-Zadeh H."/>
            <person name="van Noort V."/>
            <person name="Lavigne R."/>
            <person name="De Mot R."/>
        </authorList>
    </citation>
    <scope>NUCLEOTIDE SEQUENCE [LARGE SCALE GENOMIC DNA]</scope>
    <source>
        <strain evidence="3 4">RW9S1A</strain>
    </source>
</reference>
<dbReference type="AlphaFoldDB" id="A0A9E6PV06"/>
<keyword evidence="1" id="KW-0812">Transmembrane</keyword>
<feature type="transmembrane region" description="Helical" evidence="1">
    <location>
        <begin position="166"/>
        <end position="185"/>
    </location>
</feature>
<feature type="transmembrane region" description="Helical" evidence="1">
    <location>
        <begin position="224"/>
        <end position="245"/>
    </location>
</feature>
<dbReference type="RefSeq" id="WP_217858733.1">
    <property type="nucleotide sequence ID" value="NZ_CP077095.1"/>
</dbReference>
<accession>A0A9E6PV06</accession>
<keyword evidence="1" id="KW-0472">Membrane</keyword>
<sequence length="387" mass="43518">METPDEITPRETMRPLPDFLQPFLSWLSAKPLAEELSKAGKRTPMFHVAVAASFITIGVLLTATGYIHDSLLLWLLGFIFAAGGIKQMQVMICHNCAHDMAFASRRTNTVVGHVISAVFMLKPYTIYKQEHMLHHSSRTLLTDQDDTLTYLQGVVGLKPSDSIAMMWTKLVFAAFSPLAILRTSFNRIKANASAPDRMVAALTIGGWAGLLLAAWAVGHLDVFVAAWVLPVFMGYHISTTFRLAAEHTWPSVEVLEKRGVDFICDSTTSVFIGEALRIPANAGPLLRLACITVWLSKTFTYHLFVRIFIMVGDTPCHDFHHRRPRSNDWPNYVTARERDKREGAKPFPRNYIDKWGYISTVTENFCNFQNALPYYQSSTFNALAEDL</sequence>
<proteinExistence type="predicted"/>
<dbReference type="KEGG" id="pxn:HU772_021525"/>
<evidence type="ECO:0000313" key="4">
    <source>
        <dbReference type="Proteomes" id="UP000633418"/>
    </source>
</evidence>
<protein>
    <submittedName>
        <fullName evidence="3">Fatty acid desaturase</fullName>
    </submittedName>
</protein>
<evidence type="ECO:0000313" key="3">
    <source>
        <dbReference type="EMBL" id="QXI37879.1"/>
    </source>
</evidence>
<feature type="transmembrane region" description="Helical" evidence="1">
    <location>
        <begin position="109"/>
        <end position="127"/>
    </location>
</feature>
<feature type="domain" description="Fatty acid desaturase" evidence="2">
    <location>
        <begin position="72"/>
        <end position="341"/>
    </location>
</feature>
<dbReference type="GO" id="GO:0006629">
    <property type="term" value="P:lipid metabolic process"/>
    <property type="evidence" value="ECO:0007669"/>
    <property type="project" value="InterPro"/>
</dbReference>
<keyword evidence="1" id="KW-1133">Transmembrane helix</keyword>
<feature type="transmembrane region" description="Helical" evidence="1">
    <location>
        <begin position="197"/>
        <end position="218"/>
    </location>
</feature>
<evidence type="ECO:0000259" key="2">
    <source>
        <dbReference type="Pfam" id="PF00487"/>
    </source>
</evidence>
<evidence type="ECO:0000256" key="1">
    <source>
        <dbReference type="SAM" id="Phobius"/>
    </source>
</evidence>